<dbReference type="AlphaFoldDB" id="A0A4R6UQP7"/>
<dbReference type="EMBL" id="SNYM01000004">
    <property type="protein sequence ID" value="TDQ49361.1"/>
    <property type="molecule type" value="Genomic_DNA"/>
</dbReference>
<accession>A0A4R6UQP7</accession>
<reference evidence="2 3" key="1">
    <citation type="submission" date="2019-03" db="EMBL/GenBank/DDBJ databases">
        <title>Genomic Encyclopedia of Type Strains, Phase IV (KMG-IV): sequencing the most valuable type-strain genomes for metagenomic binning, comparative biology and taxonomic classification.</title>
        <authorList>
            <person name="Goeker M."/>
        </authorList>
    </citation>
    <scope>NUCLEOTIDE SEQUENCE [LARGE SCALE GENOMIC DNA]</scope>
    <source>
        <strain evidence="2 3">DSM 103792</strain>
    </source>
</reference>
<proteinExistence type="predicted"/>
<keyword evidence="3" id="KW-1185">Reference proteome</keyword>
<evidence type="ECO:0000313" key="3">
    <source>
        <dbReference type="Proteomes" id="UP000295375"/>
    </source>
</evidence>
<feature type="transmembrane region" description="Helical" evidence="1">
    <location>
        <begin position="39"/>
        <end position="61"/>
    </location>
</feature>
<feature type="transmembrane region" description="Helical" evidence="1">
    <location>
        <begin position="140"/>
        <end position="158"/>
    </location>
</feature>
<sequence length="221" mass="24513">MRPVTDPLKFSEAPAGEKSASVPTLAELTRRYARFSRSAGGLSSVLGGVLCIGIFLLGLALELNWPLRIALANAPFVWLLSKELLTRFYYQRHGRVEQRVSDSERRWHIGFTAFVALVSLVIIISVLIGKGLSGITIGGWGYLLVVALMPFVVWRWLWSSSDFIVGVSMICQSAVFLGGGHYQSDWLGAYLLFAGLLAILLGVREHREFLRLRQSLFGAEQ</sequence>
<evidence type="ECO:0000313" key="2">
    <source>
        <dbReference type="EMBL" id="TDQ49361.1"/>
    </source>
</evidence>
<feature type="transmembrane region" description="Helical" evidence="1">
    <location>
        <begin position="186"/>
        <end position="203"/>
    </location>
</feature>
<keyword evidence="1" id="KW-0812">Transmembrane</keyword>
<keyword evidence="1" id="KW-0472">Membrane</keyword>
<feature type="transmembrane region" description="Helical" evidence="1">
    <location>
        <begin position="107"/>
        <end position="128"/>
    </location>
</feature>
<organism evidence="2 3">
    <name type="scientific">Permianibacter aggregans</name>
    <dbReference type="NCBI Taxonomy" id="1510150"/>
    <lineage>
        <taxon>Bacteria</taxon>
        <taxon>Pseudomonadati</taxon>
        <taxon>Pseudomonadota</taxon>
        <taxon>Gammaproteobacteria</taxon>
        <taxon>Pseudomonadales</taxon>
        <taxon>Pseudomonadaceae</taxon>
        <taxon>Permianibacter</taxon>
    </lineage>
</organism>
<dbReference type="Proteomes" id="UP000295375">
    <property type="component" value="Unassembled WGS sequence"/>
</dbReference>
<gene>
    <name evidence="2" type="ORF">EV696_10465</name>
</gene>
<evidence type="ECO:0000256" key="1">
    <source>
        <dbReference type="SAM" id="Phobius"/>
    </source>
</evidence>
<name>A0A4R6UQP7_9GAMM</name>
<comment type="caution">
    <text evidence="2">The sequence shown here is derived from an EMBL/GenBank/DDBJ whole genome shotgun (WGS) entry which is preliminary data.</text>
</comment>
<keyword evidence="1" id="KW-1133">Transmembrane helix</keyword>
<protein>
    <submittedName>
        <fullName evidence="2">Uncharacterized protein</fullName>
    </submittedName>
</protein>